<sequence>MAISTSGTIWCEDERRSGLIRAPASPVNGIDYVEYRRDMLAPPARRHALEVTFLKAPPAGLDAAPEAFVVLGGARIVDVRTLSVEPDPGDPLTIRVFLDREGDFSIYALSVEPPWLDPERSQARFSFKAGCPSDLDCRRTVDCASEAPAEPELDYLAKDYQSFRRLLMELVAERHPDWLERSPADLGVAVLELFAYVGDQLSYFQDAVGTEAFLDACLHRISAARHARLIDYRMHQGRNAYAFVQFDATAGAPGFVPAGAKLVTRIGRPLIGDAGAPGAVMPATADFDADPALDGATVFETTARIRADALHNLLRIHSWGDAECCLARGATEAWLYGVPDGANPNAYRPAFAPGDYLLIREAVSPVTGAAADADPARAQVVRITDVEDDEDPVFRAAMTGGALTARSSPAQAALPLQRVVWRREDALTQPFRLSTETPETGLIDPVSIAQGNVAPADHGRTISRILPAPRAETRAWPIAALTLPDGPLTHQAMPPEPVYAADGRLVPGRHDLAADVREVGPAIVLSVLTTEGDVELWTPAPHLFESGSYDQQFVAEVDNDAAVRLRFGDDRYGRAPADVVAVTARYRIGVGRSGNLGAGSLVHIVAPTAAEMTDPADPSAAPAPFVGIERVFQPLPARLGAEAETIEQVRQLAPEAFRAIQFRAVTEADWEEVALRHAEVAAAKARFRWTGSWHTVFVAIHPRDEARLTRLPGGGAALATDFAAAMRAHLGRFRVAGYDLAVHAAVYVPIEIELRLCVRAGHFHGDVIAAVRRALSNRAYADGSRGFFHPLAFRFGDAVYLSRLYQAAEAVEGVESATALVFKRYWEVPGDAIARGLIAMGPMEMPVLEDDPNFPERGVLRIGAVGGQ</sequence>
<dbReference type="OrthoDB" id="9796131at2"/>
<evidence type="ECO:0000313" key="1">
    <source>
        <dbReference type="EMBL" id="RXF74121.1"/>
    </source>
</evidence>
<dbReference type="Proteomes" id="UP000289708">
    <property type="component" value="Unassembled WGS sequence"/>
</dbReference>
<proteinExistence type="predicted"/>
<evidence type="ECO:0008006" key="3">
    <source>
        <dbReference type="Google" id="ProtNLM"/>
    </source>
</evidence>
<name>A0A4Q0MK55_9HYPH</name>
<accession>A0A4Q0MK55</accession>
<organism evidence="1 2">
    <name type="scientific">Hansschlegelia zhihuaiae</name>
    <dbReference type="NCBI Taxonomy" id="405005"/>
    <lineage>
        <taxon>Bacteria</taxon>
        <taxon>Pseudomonadati</taxon>
        <taxon>Pseudomonadota</taxon>
        <taxon>Alphaproteobacteria</taxon>
        <taxon>Hyphomicrobiales</taxon>
        <taxon>Methylopilaceae</taxon>
        <taxon>Hansschlegelia</taxon>
    </lineage>
</organism>
<dbReference type="AlphaFoldDB" id="A0A4Q0MK55"/>
<keyword evidence="2" id="KW-1185">Reference proteome</keyword>
<protein>
    <recommendedName>
        <fullName evidence="3">Baseplate assembly protein</fullName>
    </recommendedName>
</protein>
<dbReference type="EMBL" id="RYFI01000005">
    <property type="protein sequence ID" value="RXF74121.1"/>
    <property type="molecule type" value="Genomic_DNA"/>
</dbReference>
<dbReference type="RefSeq" id="WP_128776797.1">
    <property type="nucleotide sequence ID" value="NZ_RYFI01000005.1"/>
</dbReference>
<evidence type="ECO:0000313" key="2">
    <source>
        <dbReference type="Proteomes" id="UP000289708"/>
    </source>
</evidence>
<reference evidence="1 2" key="1">
    <citation type="submission" date="2018-12" db="EMBL/GenBank/DDBJ databases">
        <title>bacterium Hansschlegelia zhihuaiae S113.</title>
        <authorList>
            <person name="He J."/>
        </authorList>
    </citation>
    <scope>NUCLEOTIDE SEQUENCE [LARGE SCALE GENOMIC DNA]</scope>
    <source>
        <strain evidence="1 2">S 113</strain>
    </source>
</reference>
<comment type="caution">
    <text evidence="1">The sequence shown here is derived from an EMBL/GenBank/DDBJ whole genome shotgun (WGS) entry which is preliminary data.</text>
</comment>
<gene>
    <name evidence="1" type="ORF">EK403_07045</name>
</gene>